<evidence type="ECO:0000313" key="1">
    <source>
        <dbReference type="EMBL" id="CAG6693537.1"/>
    </source>
</evidence>
<name>A0A8D8U052_9HEMI</name>
<organism evidence="1">
    <name type="scientific">Cacopsylla melanoneura</name>
    <dbReference type="NCBI Taxonomy" id="428564"/>
    <lineage>
        <taxon>Eukaryota</taxon>
        <taxon>Metazoa</taxon>
        <taxon>Ecdysozoa</taxon>
        <taxon>Arthropoda</taxon>
        <taxon>Hexapoda</taxon>
        <taxon>Insecta</taxon>
        <taxon>Pterygota</taxon>
        <taxon>Neoptera</taxon>
        <taxon>Paraneoptera</taxon>
        <taxon>Hemiptera</taxon>
        <taxon>Sternorrhyncha</taxon>
        <taxon>Psylloidea</taxon>
        <taxon>Psyllidae</taxon>
        <taxon>Psyllinae</taxon>
        <taxon>Cacopsylla</taxon>
    </lineage>
</organism>
<sequence length="107" mass="12565">MLRGFMQRVYHGLKTKCTYKIVFTVCWEDFCSVCIMVEKQNVRTKLCGYYSCSVCIMVEQENVRTKWCGYYCGRIRAACVSWLKRKMYVQNGVDIIVGGFVQRVYHG</sequence>
<proteinExistence type="predicted"/>
<dbReference type="EMBL" id="HBUF01313262">
    <property type="protein sequence ID" value="CAG6693537.1"/>
    <property type="molecule type" value="Transcribed_RNA"/>
</dbReference>
<reference evidence="1" key="1">
    <citation type="submission" date="2021-05" db="EMBL/GenBank/DDBJ databases">
        <authorList>
            <person name="Alioto T."/>
            <person name="Alioto T."/>
            <person name="Gomez Garrido J."/>
        </authorList>
    </citation>
    <scope>NUCLEOTIDE SEQUENCE</scope>
</reference>
<protein>
    <submittedName>
        <fullName evidence="1">Uncharacterized protein</fullName>
    </submittedName>
</protein>
<accession>A0A8D8U052</accession>
<dbReference type="AlphaFoldDB" id="A0A8D8U052"/>